<dbReference type="Proteomes" id="UP000502421">
    <property type="component" value="Chromosome"/>
</dbReference>
<dbReference type="PROSITE" id="PS51898">
    <property type="entry name" value="TYR_RECOMBINASE"/>
    <property type="match status" value="1"/>
</dbReference>
<dbReference type="Gene3D" id="1.10.150.130">
    <property type="match status" value="1"/>
</dbReference>
<protein>
    <submittedName>
        <fullName evidence="4">Site-specific integrase</fullName>
    </submittedName>
</protein>
<dbReference type="CDD" id="cd01185">
    <property type="entry name" value="INTN1_C_like"/>
    <property type="match status" value="1"/>
</dbReference>
<sequence>MNILERLSKKGDKITFYYDYGRKKGQRPSTGIFVYTNPKSREEKIHNKQARALIDVKKSEKTIEQQAIGSAYIPPHKFKANFLDYYDEYVERNKRDGNRHLSNSLTQFKQFLKKDFISPIEVTENLCKEFRRYLMDKYTGETPSDYFTRFKWVLDAATIDGYYIKSPSENVAAKSNPSTKLKEHLEVEEYLQLLITPCLNQEVQEAFILSCYTGLRWCDVKTLSWDQIKGATLVTRIIQAKTGQPITLTLHPIARAILEKRKKMLDSQDVRNGLVFRLPSADGANKILLQWVKAAGINKHITWSCARLSFSILLQDKLVDDATVAYLLGHTTTDQVKKTYKRHRPKDQSATIGNLPSPELLPYFLQL</sequence>
<dbReference type="RefSeq" id="WP_168802223.1">
    <property type="nucleotide sequence ID" value="NZ_CP051205.1"/>
</dbReference>
<dbReference type="InterPro" id="IPR013762">
    <property type="entry name" value="Integrase-like_cat_sf"/>
</dbReference>
<gene>
    <name evidence="4" type="ORF">HF329_00865</name>
</gene>
<evidence type="ECO:0000313" key="4">
    <source>
        <dbReference type="EMBL" id="QJB29935.1"/>
    </source>
</evidence>
<accession>A0AAE6ZDC8</accession>
<keyword evidence="1" id="KW-0238">DNA-binding</keyword>
<feature type="domain" description="Tyr recombinase" evidence="3">
    <location>
        <begin position="180"/>
        <end position="353"/>
    </location>
</feature>
<dbReference type="GO" id="GO:0003677">
    <property type="term" value="F:DNA binding"/>
    <property type="evidence" value="ECO:0007669"/>
    <property type="project" value="UniProtKB-KW"/>
</dbReference>
<dbReference type="EMBL" id="CP051205">
    <property type="protein sequence ID" value="QJB29935.1"/>
    <property type="molecule type" value="Genomic_DNA"/>
</dbReference>
<proteinExistence type="predicted"/>
<dbReference type="AlphaFoldDB" id="A0AAE6ZDC8"/>
<dbReference type="SUPFAM" id="SSF56349">
    <property type="entry name" value="DNA breaking-rejoining enzymes"/>
    <property type="match status" value="1"/>
</dbReference>
<dbReference type="Pfam" id="PF13102">
    <property type="entry name" value="Phage_int_SAM_5"/>
    <property type="match status" value="1"/>
</dbReference>
<dbReference type="Gene3D" id="1.10.443.10">
    <property type="entry name" value="Intergrase catalytic core"/>
    <property type="match status" value="1"/>
</dbReference>
<evidence type="ECO:0000313" key="5">
    <source>
        <dbReference type="Proteomes" id="UP000502421"/>
    </source>
</evidence>
<dbReference type="KEGG" id="coy:HF329_00865"/>
<dbReference type="InterPro" id="IPR025269">
    <property type="entry name" value="SAM-like_dom"/>
</dbReference>
<keyword evidence="2" id="KW-0233">DNA recombination</keyword>
<reference evidence="5" key="1">
    <citation type="submission" date="2020-04" db="EMBL/GenBank/DDBJ databases">
        <authorList>
            <person name="Kittiwongwattana C."/>
        </authorList>
    </citation>
    <scope>NUCLEOTIDE SEQUENCE [LARGE SCALE GENOMIC DNA]</scope>
    <source>
        <strain evidence="5">1310</strain>
    </source>
</reference>
<dbReference type="InterPro" id="IPR011010">
    <property type="entry name" value="DNA_brk_join_enz"/>
</dbReference>
<evidence type="ECO:0000259" key="3">
    <source>
        <dbReference type="PROSITE" id="PS51898"/>
    </source>
</evidence>
<dbReference type="InterPro" id="IPR010998">
    <property type="entry name" value="Integrase_recombinase_N"/>
</dbReference>
<dbReference type="InterPro" id="IPR002104">
    <property type="entry name" value="Integrase_catalytic"/>
</dbReference>
<evidence type="ECO:0000256" key="2">
    <source>
        <dbReference type="ARBA" id="ARBA00023172"/>
    </source>
</evidence>
<dbReference type="GO" id="GO:0015074">
    <property type="term" value="P:DNA integration"/>
    <property type="evidence" value="ECO:0007669"/>
    <property type="project" value="InterPro"/>
</dbReference>
<name>A0AAE6ZDC8_9BACT</name>
<dbReference type="GO" id="GO:0006310">
    <property type="term" value="P:DNA recombination"/>
    <property type="evidence" value="ECO:0007669"/>
    <property type="project" value="UniProtKB-KW"/>
</dbReference>
<dbReference type="Pfam" id="PF00589">
    <property type="entry name" value="Phage_integrase"/>
    <property type="match status" value="1"/>
</dbReference>
<evidence type="ECO:0000256" key="1">
    <source>
        <dbReference type="ARBA" id="ARBA00023125"/>
    </source>
</evidence>
<organism evidence="4 5">
    <name type="scientific">Chitinophaga oryzae</name>
    <dbReference type="NCBI Taxonomy" id="2725414"/>
    <lineage>
        <taxon>Bacteria</taxon>
        <taxon>Pseudomonadati</taxon>
        <taxon>Bacteroidota</taxon>
        <taxon>Chitinophagia</taxon>
        <taxon>Chitinophagales</taxon>
        <taxon>Chitinophagaceae</taxon>
        <taxon>Chitinophaga</taxon>
    </lineage>
</organism>